<keyword evidence="6" id="KW-1003">Cell membrane</keyword>
<keyword evidence="2 6" id="KW-0597">Phosphoprotein</keyword>
<evidence type="ECO:0000313" key="8">
    <source>
        <dbReference type="EMBL" id="KPM82792.1"/>
    </source>
</evidence>
<evidence type="ECO:0000259" key="7">
    <source>
        <dbReference type="SMART" id="SM00900"/>
    </source>
</evidence>
<evidence type="ECO:0000313" key="9">
    <source>
        <dbReference type="Proteomes" id="UP000050378"/>
    </source>
</evidence>
<dbReference type="PATRIC" id="fig|570156.3.peg.3956"/>
<protein>
    <recommendedName>
        <fullName evidence="6">Ion-translocating oxidoreductase complex subunit G</fullName>
        <ecNumber evidence="6">7.-.-.-</ecNumber>
    </recommendedName>
    <alternativeName>
        <fullName evidence="6">Rnf electron transport complex subunit G</fullName>
    </alternativeName>
</protein>
<comment type="caution">
    <text evidence="8">The sequence shown here is derived from an EMBL/GenBank/DDBJ whole genome shotgun (WGS) entry which is preliminary data.</text>
</comment>
<gene>
    <name evidence="6" type="primary">rnfG</name>
    <name evidence="8" type="ORF">AOG27_14295</name>
</gene>
<keyword evidence="1 6" id="KW-0813">Transport</keyword>
<accession>A0A0N8HK37</accession>
<feature type="domain" description="FMN-binding" evidence="7">
    <location>
        <begin position="101"/>
        <end position="193"/>
    </location>
</feature>
<dbReference type="HAMAP" id="MF_00479">
    <property type="entry name" value="RsxG_RnfG"/>
    <property type="match status" value="1"/>
</dbReference>
<dbReference type="InterPro" id="IPR010209">
    <property type="entry name" value="Ion_transpt_RnfG/RsxG"/>
</dbReference>
<dbReference type="GO" id="GO:0009055">
    <property type="term" value="F:electron transfer activity"/>
    <property type="evidence" value="ECO:0007669"/>
    <property type="project" value="InterPro"/>
</dbReference>
<comment type="subcellular location">
    <subcellularLocation>
        <location evidence="6">Cell inner membrane</location>
        <topology evidence="6">Single-pass membrane protein</topology>
    </subcellularLocation>
</comment>
<evidence type="ECO:0000256" key="2">
    <source>
        <dbReference type="ARBA" id="ARBA00022553"/>
    </source>
</evidence>
<organism evidence="8 9">
    <name type="scientific">Pseudoalteromonas lipolytica</name>
    <dbReference type="NCBI Taxonomy" id="570156"/>
    <lineage>
        <taxon>Bacteria</taxon>
        <taxon>Pseudomonadati</taxon>
        <taxon>Pseudomonadota</taxon>
        <taxon>Gammaproteobacteria</taxon>
        <taxon>Alteromonadales</taxon>
        <taxon>Pseudoalteromonadaceae</taxon>
        <taxon>Pseudoalteromonas</taxon>
    </lineage>
</organism>
<feature type="modified residue" description="FMN phosphoryl threonine" evidence="6">
    <location>
        <position position="176"/>
    </location>
</feature>
<comment type="cofactor">
    <cofactor evidence="6">
        <name>FMN</name>
        <dbReference type="ChEBI" id="CHEBI:58210"/>
    </cofactor>
</comment>
<dbReference type="PANTHER" id="PTHR36118">
    <property type="entry name" value="ION-TRANSLOCATING OXIDOREDUCTASE COMPLEX SUBUNIT G"/>
    <property type="match status" value="1"/>
</dbReference>
<keyword evidence="5 6" id="KW-0249">Electron transport</keyword>
<dbReference type="PIRSF" id="PIRSF006091">
    <property type="entry name" value="E_trnsport_RnfG"/>
    <property type="match status" value="1"/>
</dbReference>
<keyword evidence="4 6" id="KW-0288">FMN</keyword>
<sequence length="211" mass="23211">MILSSMTKNGAILTAFALITTGTVALTHSLTAERIEEQEKQQLAEQLQQVLDAHHYDNQLYKDCVVITDERLGPRPEQVIYRAYKDNKPYALVMRHVTPSGYSGDINLLTAVFANGEIAGVRVTKHEETPGLGDKVEVKKSDWITLFKGQNVLGEDDSRWAVKKDGGQFDQFTGATITPRAVVGSVKQAVLFAQAEFDNLFAAPNTCQGAK</sequence>
<dbReference type="SMART" id="SM00900">
    <property type="entry name" value="FMN_bind"/>
    <property type="match status" value="1"/>
</dbReference>
<evidence type="ECO:0000256" key="1">
    <source>
        <dbReference type="ARBA" id="ARBA00022448"/>
    </source>
</evidence>
<dbReference type="GO" id="GO:0005886">
    <property type="term" value="C:plasma membrane"/>
    <property type="evidence" value="ECO:0007669"/>
    <property type="project" value="UniProtKB-SubCell"/>
</dbReference>
<dbReference type="Pfam" id="PF04205">
    <property type="entry name" value="FMN_bind"/>
    <property type="match status" value="1"/>
</dbReference>
<dbReference type="InterPro" id="IPR007329">
    <property type="entry name" value="FMN-bd"/>
</dbReference>
<evidence type="ECO:0000256" key="5">
    <source>
        <dbReference type="ARBA" id="ARBA00022982"/>
    </source>
</evidence>
<keyword evidence="6" id="KW-1278">Translocase</keyword>
<evidence type="ECO:0000256" key="4">
    <source>
        <dbReference type="ARBA" id="ARBA00022643"/>
    </source>
</evidence>
<evidence type="ECO:0000256" key="6">
    <source>
        <dbReference type="HAMAP-Rule" id="MF_00479"/>
    </source>
</evidence>
<dbReference type="NCBIfam" id="TIGR01947">
    <property type="entry name" value="rnfG"/>
    <property type="match status" value="1"/>
</dbReference>
<keyword evidence="6" id="KW-0997">Cell inner membrane</keyword>
<comment type="similarity">
    <text evidence="6">Belongs to the RnfG family.</text>
</comment>
<dbReference type="GO" id="GO:0010181">
    <property type="term" value="F:FMN binding"/>
    <property type="evidence" value="ECO:0007669"/>
    <property type="project" value="InterPro"/>
</dbReference>
<reference evidence="8 9" key="1">
    <citation type="submission" date="2015-09" db="EMBL/GenBank/DDBJ databases">
        <title>Draft Genome Sequence of Pseudoalteromonas lipolytica UCD-48B.</title>
        <authorList>
            <person name="Krusor M."/>
            <person name="Coil D.A."/>
            <person name="Lang J.M."/>
            <person name="Eisen J.A."/>
            <person name="Alexiev A."/>
        </authorList>
    </citation>
    <scope>NUCLEOTIDE SEQUENCE [LARGE SCALE GENOMIC DNA]</scope>
    <source>
        <strain evidence="8 9">UCD-48B</strain>
    </source>
</reference>
<comment type="function">
    <text evidence="6">Part of a membrane-bound complex that couples electron transfer with translocation of ions across the membrane.</text>
</comment>
<dbReference type="AlphaFoldDB" id="A0A0N8HK37"/>
<dbReference type="EC" id="7.-.-.-" evidence="6"/>
<dbReference type="RefSeq" id="WP_054553693.1">
    <property type="nucleotide sequence ID" value="NZ_LJTC01000009.1"/>
</dbReference>
<proteinExistence type="inferred from homology"/>
<name>A0A0N8HK37_9GAMM</name>
<dbReference type="STRING" id="570156.AOG27_14295"/>
<dbReference type="OrthoDB" id="9784165at2"/>
<keyword evidence="6" id="KW-0812">Transmembrane</keyword>
<evidence type="ECO:0000256" key="3">
    <source>
        <dbReference type="ARBA" id="ARBA00022630"/>
    </source>
</evidence>
<dbReference type="GO" id="GO:0022900">
    <property type="term" value="P:electron transport chain"/>
    <property type="evidence" value="ECO:0007669"/>
    <property type="project" value="UniProtKB-UniRule"/>
</dbReference>
<dbReference type="PANTHER" id="PTHR36118:SF1">
    <property type="entry name" value="ION-TRANSLOCATING OXIDOREDUCTASE COMPLEX SUBUNIT G"/>
    <property type="match status" value="1"/>
</dbReference>
<keyword evidence="6" id="KW-0472">Membrane</keyword>
<dbReference type="NCBIfam" id="NF002519">
    <property type="entry name" value="PRK01908.1"/>
    <property type="match status" value="1"/>
</dbReference>
<dbReference type="Proteomes" id="UP000050378">
    <property type="component" value="Unassembled WGS sequence"/>
</dbReference>
<dbReference type="EMBL" id="LJTC01000009">
    <property type="protein sequence ID" value="KPM82792.1"/>
    <property type="molecule type" value="Genomic_DNA"/>
</dbReference>
<comment type="subunit">
    <text evidence="6">The complex is composed of six subunits: RnfA, RnfB, RnfC, RnfD, RnfE and RnfG.</text>
</comment>
<keyword evidence="3 6" id="KW-0285">Flavoprotein</keyword>
<keyword evidence="6" id="KW-1133">Transmembrane helix</keyword>